<reference evidence="1" key="2">
    <citation type="submission" date="2021-08" db="EMBL/GenBank/DDBJ databases">
        <authorList>
            <person name="Tani A."/>
            <person name="Ola A."/>
            <person name="Ogura Y."/>
            <person name="Katsura K."/>
            <person name="Hayashi T."/>
        </authorList>
    </citation>
    <scope>NUCLEOTIDE SEQUENCE</scope>
    <source>
        <strain evidence="1">DSM 23632</strain>
    </source>
</reference>
<sequence length="124" mass="13650">MMRMLWLFGAVVLATVIVAIAEGRLKAGVAVIEPRVIAELDRKPFWVSKITFLIEEPRRIDNLSKGSLRPIEKTLEGDIESLPARSLDRIARMTFGHGSGAHLKMSAGLVNDRRSSLILTGVVT</sequence>
<gene>
    <name evidence="1" type="ORF">MPOCJGCO_4175</name>
</gene>
<evidence type="ECO:0000313" key="1">
    <source>
        <dbReference type="EMBL" id="GJE62046.1"/>
    </source>
</evidence>
<comment type="caution">
    <text evidence="1">The sequence shown here is derived from an EMBL/GenBank/DDBJ whole genome shotgun (WGS) entry which is preliminary data.</text>
</comment>
<organism evidence="1 2">
    <name type="scientific">Methylobacterium trifolii</name>
    <dbReference type="NCBI Taxonomy" id="1003092"/>
    <lineage>
        <taxon>Bacteria</taxon>
        <taxon>Pseudomonadati</taxon>
        <taxon>Pseudomonadota</taxon>
        <taxon>Alphaproteobacteria</taxon>
        <taxon>Hyphomicrobiales</taxon>
        <taxon>Methylobacteriaceae</taxon>
        <taxon>Methylobacterium</taxon>
    </lineage>
</organism>
<proteinExistence type="predicted"/>
<reference evidence="1" key="1">
    <citation type="journal article" date="2021" name="Front. Microbiol.">
        <title>Comprehensive Comparative Genomics and Phenotyping of Methylobacterium Species.</title>
        <authorList>
            <person name="Alessa O."/>
            <person name="Ogura Y."/>
            <person name="Fujitani Y."/>
            <person name="Takami H."/>
            <person name="Hayashi T."/>
            <person name="Sahin N."/>
            <person name="Tani A."/>
        </authorList>
    </citation>
    <scope>NUCLEOTIDE SEQUENCE</scope>
    <source>
        <strain evidence="1">DSM 23632</strain>
    </source>
</reference>
<dbReference type="RefSeq" id="WP_238184610.1">
    <property type="nucleotide sequence ID" value="NZ_BPRB01000270.1"/>
</dbReference>
<dbReference type="Proteomes" id="UP001055057">
    <property type="component" value="Unassembled WGS sequence"/>
</dbReference>
<protein>
    <submittedName>
        <fullName evidence="1">Uncharacterized protein</fullName>
    </submittedName>
</protein>
<accession>A0ABQ4U5K0</accession>
<keyword evidence="2" id="KW-1185">Reference proteome</keyword>
<name>A0ABQ4U5K0_9HYPH</name>
<evidence type="ECO:0000313" key="2">
    <source>
        <dbReference type="Proteomes" id="UP001055057"/>
    </source>
</evidence>
<dbReference type="EMBL" id="BPRB01000270">
    <property type="protein sequence ID" value="GJE62046.1"/>
    <property type="molecule type" value="Genomic_DNA"/>
</dbReference>